<organism evidence="2 3">
    <name type="scientific">Cobetia marina</name>
    <name type="common">Deleya marina</name>
    <dbReference type="NCBI Taxonomy" id="28258"/>
    <lineage>
        <taxon>Bacteria</taxon>
        <taxon>Pseudomonadati</taxon>
        <taxon>Pseudomonadota</taxon>
        <taxon>Gammaproteobacteria</taxon>
        <taxon>Oceanospirillales</taxon>
        <taxon>Halomonadaceae</taxon>
        <taxon>Cobetia</taxon>
    </lineage>
</organism>
<sequence>MHGIPSATLATSSGSAMANVSSHVPGRSATSGITGKPLEEAQSELWHSREMQARLARLARPMIDLLPSVPPEPTAAQAQTICHLSRDKRWHLAGNDWQWQRFDGTSQPASTRPEPGLRDDTWQVARQGDGLAADSRLALPGLEQAVKGLMIAGRPLPLAFWTLAAARHRGERHAGLDIAHIGSVREALCWGELIARLRAPDGRPPRVTARLANCTVPVLEASLYFLQPWLERLTLQPHPEMREGCHQVLLERTRLTDTTSRPTTTNDDLAIPR</sequence>
<reference evidence="2 3" key="1">
    <citation type="submission" date="2024-02" db="EMBL/GenBank/DDBJ databases">
        <title>Bacteria isolated from the canopy kelp, Nereocystis luetkeana.</title>
        <authorList>
            <person name="Pfister C.A."/>
            <person name="Younker I.T."/>
            <person name="Light S.H."/>
        </authorList>
    </citation>
    <scope>NUCLEOTIDE SEQUENCE [LARGE SCALE GENOMIC DNA]</scope>
    <source>
        <strain evidence="2 3">TI.5.07</strain>
    </source>
</reference>
<feature type="region of interest" description="Disordered" evidence="1">
    <location>
        <begin position="253"/>
        <end position="273"/>
    </location>
</feature>
<dbReference type="EMBL" id="JBAKAP010000017">
    <property type="protein sequence ID" value="MEL0617992.1"/>
    <property type="molecule type" value="Genomic_DNA"/>
</dbReference>
<evidence type="ECO:0000313" key="2">
    <source>
        <dbReference type="EMBL" id="MEL0617992.1"/>
    </source>
</evidence>
<gene>
    <name evidence="2" type="ORF">V6243_14270</name>
</gene>
<evidence type="ECO:0000313" key="3">
    <source>
        <dbReference type="Proteomes" id="UP001378242"/>
    </source>
</evidence>
<dbReference type="Proteomes" id="UP001378242">
    <property type="component" value="Unassembled WGS sequence"/>
</dbReference>
<proteinExistence type="predicted"/>
<protein>
    <submittedName>
        <fullName evidence="2">Uncharacterized protein</fullName>
    </submittedName>
</protein>
<evidence type="ECO:0000256" key="1">
    <source>
        <dbReference type="SAM" id="MobiDB-lite"/>
    </source>
</evidence>
<comment type="caution">
    <text evidence="2">The sequence shown here is derived from an EMBL/GenBank/DDBJ whole genome shotgun (WGS) entry which is preliminary data.</text>
</comment>
<name>A0ABU9GIP1_COBMA</name>
<keyword evidence="3" id="KW-1185">Reference proteome</keyword>
<dbReference type="RefSeq" id="WP_341542698.1">
    <property type="nucleotide sequence ID" value="NZ_JBAKAP010000017.1"/>
</dbReference>
<feature type="region of interest" description="Disordered" evidence="1">
    <location>
        <begin position="1"/>
        <end position="34"/>
    </location>
</feature>
<feature type="compositionally biased region" description="Polar residues" evidence="1">
    <location>
        <begin position="8"/>
        <end position="33"/>
    </location>
</feature>
<accession>A0ABU9GIP1</accession>
<feature type="compositionally biased region" description="Low complexity" evidence="1">
    <location>
        <begin position="256"/>
        <end position="273"/>
    </location>
</feature>